<organism evidence="1 2">
    <name type="scientific">Rubinisphaera brasiliensis (strain ATCC 49424 / DSM 5305 / JCM 21570 / IAM 15109 / NBRC 103401 / IFAM 1448)</name>
    <name type="common">Planctomyces brasiliensis</name>
    <dbReference type="NCBI Taxonomy" id="756272"/>
    <lineage>
        <taxon>Bacteria</taxon>
        <taxon>Pseudomonadati</taxon>
        <taxon>Planctomycetota</taxon>
        <taxon>Planctomycetia</taxon>
        <taxon>Planctomycetales</taxon>
        <taxon>Planctomycetaceae</taxon>
        <taxon>Rubinisphaera</taxon>
    </lineage>
</organism>
<dbReference type="EMBL" id="CP002546">
    <property type="protein sequence ID" value="ADY62102.1"/>
    <property type="molecule type" value="Genomic_DNA"/>
</dbReference>
<dbReference type="PROSITE" id="PS51257">
    <property type="entry name" value="PROKAR_LIPOPROTEIN"/>
    <property type="match status" value="1"/>
</dbReference>
<evidence type="ECO:0000313" key="1">
    <source>
        <dbReference type="EMBL" id="ADY62102.1"/>
    </source>
</evidence>
<dbReference type="RefSeq" id="WP_013630806.1">
    <property type="nucleotide sequence ID" value="NC_015174.1"/>
</dbReference>
<dbReference type="Proteomes" id="UP000006860">
    <property type="component" value="Chromosome"/>
</dbReference>
<gene>
    <name evidence="1" type="ordered locus">Plabr_4531</name>
</gene>
<keyword evidence="2" id="KW-1185">Reference proteome</keyword>
<sequence>MRLPHWFQFVRAVFISGFAGLSCLTNLQAQPQSQPGDVEQAAYSGPVSNVVDQICCENELGGSYGYGSANVCADDDGYLGPYYFFQADYLFWTRDSSVTSGPVVNGPDSFNYNDLEFGFDSGYRLRGAVAFETLEFEAAWTQVDGWNDSSNGQLTTGLGFDGGGSFAGANSIDATTFFQPLFRASSFNSGGTDETLEDEGLGPVGIFADPAATYQTRYSSSLQDLELMAKYAPFWRRLKFGVGYRRVTLDELASASINGTFRAIDTGAGANGGLSHAALTDANGGNLQIISGAADGFDDETALLGTAGPDQLQMLNSATTDNTLNGVQFSMEALLVESQWFLLDATLKAGAFQNQIDASLTELYSATANDDSVYGRAFNDSASEVAFVGQIGLGTTFRLSHFARLRVGWEVLFVSGVALAPDQTANLQAGTFNVNNDGDMVANGGHIGLEFVY</sequence>
<protein>
    <recommendedName>
        <fullName evidence="3">Porin</fullName>
    </recommendedName>
</protein>
<dbReference type="AlphaFoldDB" id="F0SMC3"/>
<reference evidence="2" key="1">
    <citation type="submission" date="2011-02" db="EMBL/GenBank/DDBJ databases">
        <title>The complete genome of Planctomyces brasiliensis DSM 5305.</title>
        <authorList>
            <person name="Lucas S."/>
            <person name="Copeland A."/>
            <person name="Lapidus A."/>
            <person name="Bruce D."/>
            <person name="Goodwin L."/>
            <person name="Pitluck S."/>
            <person name="Kyrpides N."/>
            <person name="Mavromatis K."/>
            <person name="Pagani I."/>
            <person name="Ivanova N."/>
            <person name="Ovchinnikova G."/>
            <person name="Lu M."/>
            <person name="Detter J.C."/>
            <person name="Han C."/>
            <person name="Land M."/>
            <person name="Hauser L."/>
            <person name="Markowitz V."/>
            <person name="Cheng J.-F."/>
            <person name="Hugenholtz P."/>
            <person name="Woyke T."/>
            <person name="Wu D."/>
            <person name="Tindall B."/>
            <person name="Pomrenke H.G."/>
            <person name="Brambilla E."/>
            <person name="Klenk H.-P."/>
            <person name="Eisen J.A."/>
        </authorList>
    </citation>
    <scope>NUCLEOTIDE SEQUENCE [LARGE SCALE GENOMIC DNA]</scope>
    <source>
        <strain evidence="2">ATCC 49424 / DSM 5305 / JCM 21570 / NBRC 103401 / IFAM 1448</strain>
    </source>
</reference>
<dbReference type="OrthoDB" id="211826at2"/>
<evidence type="ECO:0000313" key="2">
    <source>
        <dbReference type="Proteomes" id="UP000006860"/>
    </source>
</evidence>
<name>F0SMC3_RUBBR</name>
<proteinExistence type="predicted"/>
<evidence type="ECO:0008006" key="3">
    <source>
        <dbReference type="Google" id="ProtNLM"/>
    </source>
</evidence>
<dbReference type="HOGENOM" id="CLU_603922_0_0_0"/>
<dbReference type="KEGG" id="pbs:Plabr_4531"/>
<accession>F0SMC3</accession>